<organism evidence="3 4">
    <name type="scientific">Paraglaciecola algarum</name>
    <dbReference type="NCBI Taxonomy" id="3050085"/>
    <lineage>
        <taxon>Bacteria</taxon>
        <taxon>Pseudomonadati</taxon>
        <taxon>Pseudomonadota</taxon>
        <taxon>Gammaproteobacteria</taxon>
        <taxon>Alteromonadales</taxon>
        <taxon>Alteromonadaceae</taxon>
        <taxon>Paraglaciecola</taxon>
    </lineage>
</organism>
<dbReference type="Pfam" id="PF00884">
    <property type="entry name" value="Sulfatase"/>
    <property type="match status" value="1"/>
</dbReference>
<dbReference type="EMBL" id="JAKGAS010000003">
    <property type="protein sequence ID" value="MCF2948055.1"/>
    <property type="molecule type" value="Genomic_DNA"/>
</dbReference>
<gene>
    <name evidence="3" type="ORF">L0668_08055</name>
</gene>
<sequence length="662" mass="75102">MKQVLLALLGLFSVGVVAAKPMNVILIMADDISAREFPMYESTKWYGDRRAQTPVLDKIAAQGGSFIETVWASTICKPTRVQIMNGTYAHQNKYWDNSHMGGNSHTQYVAYQSAPITLGNMSRDAGYANIWVSKTHNTDGADTLSMGFNEGVFNPAETKRAGWNPFGTPNKNPYEIFRTADPKHWDHKSFYWWPEIQLINHPDHPADPYKYVKTTLNDYAPDLEMEYIFDFMDRSKESGKPFFVYHTPHLGHTARDPAVEDNPTHWVPTPKITYNQDEGEFGTYTRADAKYIRQTDGSYTAKNITPEGISYHLEYLDYQLWQYLQKLQDIGELENTVIIFTADNATQGWGKSSVHRQKGPHVPMMIYAPGVEGLVQGRQNIQADLTDVLPTLADIMGFEFPEGYDKLDGKSMWPYLTGKTNRHRDYIYAMRLDAQMIRNDKVLRDGYGVWYDATKTPADYDSFVKINDLPEGEHKAMLLAEKAKLEPMLAQYNLYNTDSEAPLPPADADGDGLSDEFENKYAVSDAFDDPDGDGVDNFHEFVFGTNPKDPTSPSAEQKPHLIEVSDAQGEYVALEFQRNDALGYDYFFIVEGSTDGRAWQDGKNWQTDGVVQQYSTRSNDDGTSSVIARVAADKSKALIKELRLKILKPKKRKPRKYKNLLK</sequence>
<dbReference type="Gene3D" id="3.40.720.10">
    <property type="entry name" value="Alkaline Phosphatase, subunit A"/>
    <property type="match status" value="1"/>
</dbReference>
<dbReference type="SUPFAM" id="SSF53649">
    <property type="entry name" value="Alkaline phosphatase-like"/>
    <property type="match status" value="1"/>
</dbReference>
<dbReference type="InterPro" id="IPR050738">
    <property type="entry name" value="Sulfatase"/>
</dbReference>
<evidence type="ECO:0000256" key="1">
    <source>
        <dbReference type="ARBA" id="ARBA00008779"/>
    </source>
</evidence>
<name>A0ABS9D5J6_9ALTE</name>
<comment type="caution">
    <text evidence="3">The sequence shown here is derived from an EMBL/GenBank/DDBJ whole genome shotgun (WGS) entry which is preliminary data.</text>
</comment>
<evidence type="ECO:0000313" key="3">
    <source>
        <dbReference type="EMBL" id="MCF2948055.1"/>
    </source>
</evidence>
<reference evidence="3 4" key="1">
    <citation type="submission" date="2022-01" db="EMBL/GenBank/DDBJ databases">
        <title>Paraglaciecola sp. G1-23.</title>
        <authorList>
            <person name="Jin M.S."/>
            <person name="Han D.M."/>
            <person name="Kim H.M."/>
            <person name="Jeon C.O."/>
        </authorList>
    </citation>
    <scope>NUCLEOTIDE SEQUENCE [LARGE SCALE GENOMIC DNA]</scope>
    <source>
        <strain evidence="3 4">G1-23</strain>
    </source>
</reference>
<evidence type="ECO:0000313" key="4">
    <source>
        <dbReference type="Proteomes" id="UP001521137"/>
    </source>
</evidence>
<feature type="domain" description="Sulfatase N-terminal" evidence="2">
    <location>
        <begin position="23"/>
        <end position="397"/>
    </location>
</feature>
<dbReference type="InterPro" id="IPR017850">
    <property type="entry name" value="Alkaline_phosphatase_core_sf"/>
</dbReference>
<keyword evidence="4" id="KW-1185">Reference proteome</keyword>
<comment type="similarity">
    <text evidence="1">Belongs to the sulfatase family.</text>
</comment>
<evidence type="ECO:0000259" key="2">
    <source>
        <dbReference type="Pfam" id="PF00884"/>
    </source>
</evidence>
<dbReference type="PANTHER" id="PTHR42693:SF33">
    <property type="entry name" value="ARYLSULFATASE"/>
    <property type="match status" value="1"/>
</dbReference>
<accession>A0ABS9D5J6</accession>
<dbReference type="RefSeq" id="WP_235311623.1">
    <property type="nucleotide sequence ID" value="NZ_JAKGAS010000003.1"/>
</dbReference>
<protein>
    <submittedName>
        <fullName evidence="3">Sulfatase-like hydrolase/transferase</fullName>
    </submittedName>
</protein>
<dbReference type="InterPro" id="IPR000917">
    <property type="entry name" value="Sulfatase_N"/>
</dbReference>
<dbReference type="PANTHER" id="PTHR42693">
    <property type="entry name" value="ARYLSULFATASE FAMILY MEMBER"/>
    <property type="match status" value="1"/>
</dbReference>
<proteinExistence type="inferred from homology"/>
<dbReference type="Proteomes" id="UP001521137">
    <property type="component" value="Unassembled WGS sequence"/>
</dbReference>